<dbReference type="AlphaFoldDB" id="A0A9X0U1V2"/>
<gene>
    <name evidence="1" type="ORF">HDF14_000390</name>
</gene>
<dbReference type="EMBL" id="JACHEB010000001">
    <property type="protein sequence ID" value="MBB5326796.1"/>
    <property type="molecule type" value="Genomic_DNA"/>
</dbReference>
<comment type="caution">
    <text evidence="1">The sequence shown here is derived from an EMBL/GenBank/DDBJ whole genome shotgun (WGS) entry which is preliminary data.</text>
</comment>
<organism evidence="1 2">
    <name type="scientific">Tunturiibacter gelidiferens</name>
    <dbReference type="NCBI Taxonomy" id="3069689"/>
    <lineage>
        <taxon>Bacteria</taxon>
        <taxon>Pseudomonadati</taxon>
        <taxon>Acidobacteriota</taxon>
        <taxon>Terriglobia</taxon>
        <taxon>Terriglobales</taxon>
        <taxon>Acidobacteriaceae</taxon>
        <taxon>Tunturiibacter</taxon>
    </lineage>
</organism>
<protein>
    <submittedName>
        <fullName evidence="1">Uncharacterized protein</fullName>
    </submittedName>
</protein>
<evidence type="ECO:0000313" key="2">
    <source>
        <dbReference type="Proteomes" id="UP000535182"/>
    </source>
</evidence>
<evidence type="ECO:0000313" key="1">
    <source>
        <dbReference type="EMBL" id="MBB5326796.1"/>
    </source>
</evidence>
<sequence>MDKQPAPFFPHRRLEDGNLQSICLTCLKTVGVSSSNEELAKLEKAHRCKAVPYSARVPRPNRIGNHPAWKDAQE</sequence>
<name>A0A9X0U1V2_9BACT</name>
<keyword evidence="2" id="KW-1185">Reference proteome</keyword>
<proteinExistence type="predicted"/>
<reference evidence="1 2" key="1">
    <citation type="submission" date="2020-08" db="EMBL/GenBank/DDBJ databases">
        <title>Genomic Encyclopedia of Type Strains, Phase IV (KMG-V): Genome sequencing to study the core and pangenomes of soil and plant-associated prokaryotes.</title>
        <authorList>
            <person name="Whitman W."/>
        </authorList>
    </citation>
    <scope>NUCLEOTIDE SEQUENCE [LARGE SCALE GENOMIC DNA]</scope>
    <source>
        <strain evidence="1 2">X5P2</strain>
    </source>
</reference>
<dbReference type="Proteomes" id="UP000535182">
    <property type="component" value="Unassembled WGS sequence"/>
</dbReference>
<accession>A0A9X0U1V2</accession>